<dbReference type="Pfam" id="PF12273">
    <property type="entry name" value="RCR"/>
    <property type="match status" value="1"/>
</dbReference>
<accession>A0ABP0C9C1</accession>
<feature type="compositionally biased region" description="Polar residues" evidence="1">
    <location>
        <begin position="108"/>
        <end position="139"/>
    </location>
</feature>
<dbReference type="PANTHER" id="PTHR28187:SF1">
    <property type="entry name" value="PROTEIN RCR1-RELATED"/>
    <property type="match status" value="1"/>
</dbReference>
<feature type="compositionally biased region" description="Low complexity" evidence="1">
    <location>
        <begin position="83"/>
        <end position="106"/>
    </location>
</feature>
<gene>
    <name evidence="3" type="ORF">SEUCBS140593_006977</name>
</gene>
<comment type="caution">
    <text evidence="3">The sequence shown here is derived from an EMBL/GenBank/DDBJ whole genome shotgun (WGS) entry which is preliminary data.</text>
</comment>
<proteinExistence type="predicted"/>
<feature type="region of interest" description="Disordered" evidence="1">
    <location>
        <begin position="83"/>
        <end position="161"/>
    </location>
</feature>
<evidence type="ECO:0000313" key="3">
    <source>
        <dbReference type="EMBL" id="CAK7228625.1"/>
    </source>
</evidence>
<evidence type="ECO:0000313" key="4">
    <source>
        <dbReference type="Proteomes" id="UP001642482"/>
    </source>
</evidence>
<keyword evidence="2" id="KW-0812">Transmembrane</keyword>
<keyword evidence="2" id="KW-1133">Transmembrane helix</keyword>
<keyword evidence="4" id="KW-1185">Reference proteome</keyword>
<name>A0ABP0C9C1_9PEZI</name>
<dbReference type="PANTHER" id="PTHR28187">
    <property type="entry name" value="PROTEIN RCR1-RELATED"/>
    <property type="match status" value="1"/>
</dbReference>
<keyword evidence="2" id="KW-0472">Membrane</keyword>
<reference evidence="3 4" key="1">
    <citation type="submission" date="2024-01" db="EMBL/GenBank/DDBJ databases">
        <authorList>
            <person name="Allen C."/>
            <person name="Tagirdzhanova G."/>
        </authorList>
    </citation>
    <scope>NUCLEOTIDE SEQUENCE [LARGE SCALE GENOMIC DNA]</scope>
</reference>
<dbReference type="EMBL" id="CAWUHD010000080">
    <property type="protein sequence ID" value="CAK7228625.1"/>
    <property type="molecule type" value="Genomic_DNA"/>
</dbReference>
<evidence type="ECO:0000256" key="1">
    <source>
        <dbReference type="SAM" id="MobiDB-lite"/>
    </source>
</evidence>
<evidence type="ECO:0000256" key="2">
    <source>
        <dbReference type="SAM" id="Phobius"/>
    </source>
</evidence>
<dbReference type="Proteomes" id="UP001642482">
    <property type="component" value="Unassembled WGS sequence"/>
</dbReference>
<feature type="transmembrane region" description="Helical" evidence="2">
    <location>
        <begin position="37"/>
        <end position="57"/>
    </location>
</feature>
<evidence type="ECO:0008006" key="5">
    <source>
        <dbReference type="Google" id="ProtNLM"/>
    </source>
</evidence>
<organism evidence="3 4">
    <name type="scientific">Sporothrix eucalyptigena</name>
    <dbReference type="NCBI Taxonomy" id="1812306"/>
    <lineage>
        <taxon>Eukaryota</taxon>
        <taxon>Fungi</taxon>
        <taxon>Dikarya</taxon>
        <taxon>Ascomycota</taxon>
        <taxon>Pezizomycotina</taxon>
        <taxon>Sordariomycetes</taxon>
        <taxon>Sordariomycetidae</taxon>
        <taxon>Ophiostomatales</taxon>
        <taxon>Ophiostomataceae</taxon>
        <taxon>Sporothrix</taxon>
    </lineage>
</organism>
<sequence length="161" mass="18434">MAPAIDMIAALRSRAICPSGYYYSDGFCYRNSNWYGWGRWVLLGVIVFVFFLFMLIMSRRVRRQRRQGVQPVYGTSWMGWGQNQNPQYNNQQAYAPPPQYSQQPPQEANYTGGTYNSNQGYYGNAGTYNNDVPLQQPGSTYYPPREVNDYAPPEGPPPSKK</sequence>
<dbReference type="InterPro" id="IPR020999">
    <property type="entry name" value="Chitin_synth_reg_RCR"/>
</dbReference>
<protein>
    <recommendedName>
        <fullName evidence="5">Chitin synthesis regulation, Congo red resistance, RCR protein</fullName>
    </recommendedName>
</protein>